<evidence type="ECO:0000256" key="2">
    <source>
        <dbReference type="SAM" id="SignalP"/>
    </source>
</evidence>
<accession>A0A3A5JLR9</accession>
<dbReference type="AlphaFoldDB" id="A0A3A5JLR9"/>
<feature type="chain" id="PRO_5017414762" evidence="2">
    <location>
        <begin position="23"/>
        <end position="86"/>
    </location>
</feature>
<evidence type="ECO:0000259" key="3">
    <source>
        <dbReference type="Pfam" id="PF07338"/>
    </source>
</evidence>
<evidence type="ECO:0000313" key="4">
    <source>
        <dbReference type="EMBL" id="RJT20073.1"/>
    </source>
</evidence>
<gene>
    <name evidence="4" type="ORF">D6029_17825</name>
</gene>
<dbReference type="Pfam" id="PF07338">
    <property type="entry name" value="YdgH_BhsA-like"/>
    <property type="match status" value="1"/>
</dbReference>
<dbReference type="RefSeq" id="WP_120066066.1">
    <property type="nucleotide sequence ID" value="NZ_QZWH01000044.1"/>
</dbReference>
<sequence length="86" mass="8975">MKKLLYFSAVVTLAALPFATMAAQQMSDINTSGLRPAGTVSVTGAASLDDLQTKLGEKAKEEGAKGFVVNSASGNERMFGTATIYK</sequence>
<dbReference type="Proteomes" id="UP000276295">
    <property type="component" value="Unassembled WGS sequence"/>
</dbReference>
<dbReference type="OrthoDB" id="6583245at2"/>
<feature type="domain" description="YdgH/BhsA/McbA-like" evidence="3">
    <location>
        <begin position="34"/>
        <end position="86"/>
    </location>
</feature>
<dbReference type="InterPro" id="IPR036275">
    <property type="entry name" value="YdgH-like_sf"/>
</dbReference>
<dbReference type="SUPFAM" id="SSF159871">
    <property type="entry name" value="YdgH-like"/>
    <property type="match status" value="1"/>
</dbReference>
<keyword evidence="5" id="KW-1185">Reference proteome</keyword>
<protein>
    <submittedName>
        <fullName evidence="4">DUF1471 domain-containing protein</fullName>
    </submittedName>
</protein>
<proteinExistence type="predicted"/>
<dbReference type="Gene3D" id="3.30.1660.10">
    <property type="entry name" value="Flavin-binding protein dodecin"/>
    <property type="match status" value="1"/>
</dbReference>
<dbReference type="InterPro" id="IPR010854">
    <property type="entry name" value="YdgH/BhsA/McbA-like_dom"/>
</dbReference>
<reference evidence="4 5" key="1">
    <citation type="submission" date="2018-09" db="EMBL/GenBank/DDBJ databases">
        <title>Draft genome sequence of Buttiauxella izardii CCUG 35510T.</title>
        <authorList>
            <person name="Salva-Serra F."/>
            <person name="Marathe N."/>
            <person name="Moore E."/>
            <person name="Stadler-Svensson L."/>
            <person name="Engstrom-Jakobsson H."/>
        </authorList>
    </citation>
    <scope>NUCLEOTIDE SEQUENCE [LARGE SCALE GENOMIC DNA]</scope>
    <source>
        <strain evidence="4 5">CCUG 35510</strain>
    </source>
</reference>
<dbReference type="InterPro" id="IPR025543">
    <property type="entry name" value="Dodecin-like"/>
</dbReference>
<evidence type="ECO:0000256" key="1">
    <source>
        <dbReference type="ARBA" id="ARBA00022729"/>
    </source>
</evidence>
<feature type="signal peptide" evidence="2">
    <location>
        <begin position="1"/>
        <end position="22"/>
    </location>
</feature>
<organism evidence="4 5">
    <name type="scientific">Buttiauxella izardii</name>
    <dbReference type="NCBI Taxonomy" id="82991"/>
    <lineage>
        <taxon>Bacteria</taxon>
        <taxon>Pseudomonadati</taxon>
        <taxon>Pseudomonadota</taxon>
        <taxon>Gammaproteobacteria</taxon>
        <taxon>Enterobacterales</taxon>
        <taxon>Enterobacteriaceae</taxon>
        <taxon>Buttiauxella</taxon>
    </lineage>
</organism>
<name>A0A3A5JLR9_9ENTR</name>
<evidence type="ECO:0000313" key="5">
    <source>
        <dbReference type="Proteomes" id="UP000276295"/>
    </source>
</evidence>
<keyword evidence="1 2" id="KW-0732">Signal</keyword>
<dbReference type="NCBIfam" id="NF040473">
    <property type="entry name" value="peri_YbiM_McbA"/>
    <property type="match status" value="1"/>
</dbReference>
<dbReference type="EMBL" id="QZWH01000044">
    <property type="protein sequence ID" value="RJT20073.1"/>
    <property type="molecule type" value="Genomic_DNA"/>
</dbReference>
<comment type="caution">
    <text evidence="4">The sequence shown here is derived from an EMBL/GenBank/DDBJ whole genome shotgun (WGS) entry which is preliminary data.</text>
</comment>